<reference evidence="8 9" key="1">
    <citation type="journal article" date="2023" name="Hortic Res">
        <title>Pangenome of water caltrop reveals structural variations and asymmetric subgenome divergence after allopolyploidization.</title>
        <authorList>
            <person name="Zhang X."/>
            <person name="Chen Y."/>
            <person name="Wang L."/>
            <person name="Yuan Y."/>
            <person name="Fang M."/>
            <person name="Shi L."/>
            <person name="Lu R."/>
            <person name="Comes H.P."/>
            <person name="Ma Y."/>
            <person name="Chen Y."/>
            <person name="Huang G."/>
            <person name="Zhou Y."/>
            <person name="Zheng Z."/>
            <person name="Qiu Y."/>
        </authorList>
    </citation>
    <scope>NUCLEOTIDE SEQUENCE [LARGE SCALE GENOMIC DNA]</scope>
    <source>
        <strain evidence="8">F231</strain>
    </source>
</reference>
<feature type="domain" description="WRKY" evidence="7">
    <location>
        <begin position="184"/>
        <end position="249"/>
    </location>
</feature>
<comment type="caution">
    <text evidence="8">The sequence shown here is derived from an EMBL/GenBank/DDBJ whole genome shotgun (WGS) entry which is preliminary data.</text>
</comment>
<gene>
    <name evidence="8" type="ORF">SAY86_010791</name>
</gene>
<protein>
    <recommendedName>
        <fullName evidence="7">WRKY domain-containing protein</fullName>
    </recommendedName>
</protein>
<keyword evidence="2" id="KW-0805">Transcription regulation</keyword>
<evidence type="ECO:0000313" key="9">
    <source>
        <dbReference type="Proteomes" id="UP001346149"/>
    </source>
</evidence>
<keyword evidence="9" id="KW-1185">Reference proteome</keyword>
<evidence type="ECO:0000313" key="8">
    <source>
        <dbReference type="EMBL" id="KAK4786958.1"/>
    </source>
</evidence>
<dbReference type="SMART" id="SM00774">
    <property type="entry name" value="WRKY"/>
    <property type="match status" value="1"/>
</dbReference>
<evidence type="ECO:0000256" key="6">
    <source>
        <dbReference type="SAM" id="MobiDB-lite"/>
    </source>
</evidence>
<proteinExistence type="predicted"/>
<accession>A0AAN7LFA0</accession>
<dbReference type="InterPro" id="IPR036576">
    <property type="entry name" value="WRKY_dom_sf"/>
</dbReference>
<evidence type="ECO:0000256" key="1">
    <source>
        <dbReference type="ARBA" id="ARBA00004123"/>
    </source>
</evidence>
<dbReference type="SUPFAM" id="SSF118290">
    <property type="entry name" value="WRKY DNA-binding domain"/>
    <property type="match status" value="1"/>
</dbReference>
<keyword evidence="5" id="KW-0539">Nucleus</keyword>
<evidence type="ECO:0000256" key="2">
    <source>
        <dbReference type="ARBA" id="ARBA00023015"/>
    </source>
</evidence>
<dbReference type="Gene3D" id="2.20.25.80">
    <property type="entry name" value="WRKY domain"/>
    <property type="match status" value="1"/>
</dbReference>
<dbReference type="FunFam" id="2.20.25.80:FF:000003">
    <property type="entry name" value="WRKY transcription factor 57"/>
    <property type="match status" value="1"/>
</dbReference>
<evidence type="ECO:0000256" key="3">
    <source>
        <dbReference type="ARBA" id="ARBA00023125"/>
    </source>
</evidence>
<dbReference type="Proteomes" id="UP001346149">
    <property type="component" value="Unassembled WGS sequence"/>
</dbReference>
<comment type="subcellular location">
    <subcellularLocation>
        <location evidence="1">Nucleus</location>
    </subcellularLocation>
</comment>
<name>A0AAN7LFA0_TRANT</name>
<dbReference type="InterPro" id="IPR044810">
    <property type="entry name" value="WRKY_plant"/>
</dbReference>
<dbReference type="EMBL" id="JAXQNO010000012">
    <property type="protein sequence ID" value="KAK4786958.1"/>
    <property type="molecule type" value="Genomic_DNA"/>
</dbReference>
<sequence length="324" mass="35606">MSAEKNTDPPRPDPSFGQSFPFFFDDPQYSAFCADNSLGPHEGYFGGDSSSYMSYTYQYLGGGGGGVFDASVAPSSYEVISATPDLQDHLNPGGSSLGRGALGVVNDENHPLSPNSSISASSSNEAIVTEEDVDKGKKEGSSRQKVKGCEDDGDHEKLKKGDEKASKKKEKQPKEPRFAFLTKSEVDNLEDGYRWRKYGQKAVKNSPYPRSYYRCTSQKCMVKKRVERSFQDPSVVITTYEGRHSHLSPASLRANAAIGMLPTTYFMPPSLSSLGQSSFPQTASVHEPAFQRRVEAHQDSDKLQLPDHGLLQDMIPPFCHAQQP</sequence>
<feature type="compositionally biased region" description="Low complexity" evidence="6">
    <location>
        <begin position="113"/>
        <end position="127"/>
    </location>
</feature>
<keyword evidence="4" id="KW-0804">Transcription</keyword>
<dbReference type="PROSITE" id="PS50811">
    <property type="entry name" value="WRKY"/>
    <property type="match status" value="1"/>
</dbReference>
<evidence type="ECO:0000256" key="4">
    <source>
        <dbReference type="ARBA" id="ARBA00023163"/>
    </source>
</evidence>
<dbReference type="InterPro" id="IPR003657">
    <property type="entry name" value="WRKY_dom"/>
</dbReference>
<dbReference type="GO" id="GO:0003700">
    <property type="term" value="F:DNA-binding transcription factor activity"/>
    <property type="evidence" value="ECO:0007669"/>
    <property type="project" value="InterPro"/>
</dbReference>
<keyword evidence="3" id="KW-0238">DNA-binding</keyword>
<feature type="compositionally biased region" description="Basic and acidic residues" evidence="6">
    <location>
        <begin position="134"/>
        <end position="165"/>
    </location>
</feature>
<evidence type="ECO:0000256" key="5">
    <source>
        <dbReference type="ARBA" id="ARBA00023242"/>
    </source>
</evidence>
<dbReference type="Pfam" id="PF03106">
    <property type="entry name" value="WRKY"/>
    <property type="match status" value="1"/>
</dbReference>
<dbReference type="GO" id="GO:0043565">
    <property type="term" value="F:sequence-specific DNA binding"/>
    <property type="evidence" value="ECO:0007669"/>
    <property type="project" value="InterPro"/>
</dbReference>
<organism evidence="8 9">
    <name type="scientific">Trapa natans</name>
    <name type="common">Water chestnut</name>
    <dbReference type="NCBI Taxonomy" id="22666"/>
    <lineage>
        <taxon>Eukaryota</taxon>
        <taxon>Viridiplantae</taxon>
        <taxon>Streptophyta</taxon>
        <taxon>Embryophyta</taxon>
        <taxon>Tracheophyta</taxon>
        <taxon>Spermatophyta</taxon>
        <taxon>Magnoliopsida</taxon>
        <taxon>eudicotyledons</taxon>
        <taxon>Gunneridae</taxon>
        <taxon>Pentapetalae</taxon>
        <taxon>rosids</taxon>
        <taxon>malvids</taxon>
        <taxon>Myrtales</taxon>
        <taxon>Lythraceae</taxon>
        <taxon>Trapa</taxon>
    </lineage>
</organism>
<feature type="region of interest" description="Disordered" evidence="6">
    <location>
        <begin position="84"/>
        <end position="178"/>
    </location>
</feature>
<evidence type="ECO:0000259" key="7">
    <source>
        <dbReference type="PROSITE" id="PS50811"/>
    </source>
</evidence>
<dbReference type="PANTHER" id="PTHR31221">
    <property type="entry name" value="WRKY TRANSCRIPTION FACTOR PROTEIN 1-RELATED"/>
    <property type="match status" value="1"/>
</dbReference>
<dbReference type="AlphaFoldDB" id="A0AAN7LFA0"/>
<dbReference type="PANTHER" id="PTHR31221:SF334">
    <property type="entry name" value="WRKY TRANSCRIPTION FACTOR 57-RELATED"/>
    <property type="match status" value="1"/>
</dbReference>
<dbReference type="GO" id="GO:0005634">
    <property type="term" value="C:nucleus"/>
    <property type="evidence" value="ECO:0007669"/>
    <property type="project" value="UniProtKB-SubCell"/>
</dbReference>